<dbReference type="Gene3D" id="1.40.20.10">
    <property type="entry name" value="CHAD domain"/>
    <property type="match status" value="1"/>
</dbReference>
<dbReference type="Proteomes" id="UP000194141">
    <property type="component" value="Unassembled WGS sequence"/>
</dbReference>
<comment type="caution">
    <text evidence="2">The sequence shown here is derived from an EMBL/GenBank/DDBJ whole genome shotgun (WGS) entry which is preliminary data.</text>
</comment>
<dbReference type="GO" id="GO:0004016">
    <property type="term" value="F:adenylate cyclase activity"/>
    <property type="evidence" value="ECO:0007669"/>
    <property type="project" value="UniProtKB-EC"/>
</dbReference>
<dbReference type="EC" id="4.6.1.1" evidence="2"/>
<dbReference type="EMBL" id="MDSU01000018">
    <property type="protein sequence ID" value="OSS42316.1"/>
    <property type="molecule type" value="Genomic_DNA"/>
</dbReference>
<evidence type="ECO:0000313" key="2">
    <source>
        <dbReference type="EMBL" id="OSS42316.1"/>
    </source>
</evidence>
<organism evidence="2 3">
    <name type="scientific">Desulfurella amilsii</name>
    <dbReference type="NCBI Taxonomy" id="1562698"/>
    <lineage>
        <taxon>Bacteria</taxon>
        <taxon>Pseudomonadati</taxon>
        <taxon>Campylobacterota</taxon>
        <taxon>Desulfurellia</taxon>
        <taxon>Desulfurellales</taxon>
        <taxon>Desulfurellaceae</taxon>
        <taxon>Desulfurella</taxon>
    </lineage>
</organism>
<dbReference type="OrthoDB" id="9777271at2"/>
<dbReference type="AlphaFoldDB" id="A0A1X4XXR0"/>
<evidence type="ECO:0000259" key="1">
    <source>
        <dbReference type="SMART" id="SM00880"/>
    </source>
</evidence>
<dbReference type="Pfam" id="PF05235">
    <property type="entry name" value="CHAD"/>
    <property type="match status" value="1"/>
</dbReference>
<keyword evidence="3" id="KW-1185">Reference proteome</keyword>
<reference evidence="2 3" key="1">
    <citation type="journal article" date="2017" name="Front. Microbiol.">
        <title>Genome Sequence of Desulfurella amilsii Strain TR1 and Comparative Genomics of Desulfurellaceae Family.</title>
        <authorList>
            <person name="Florentino A.P."/>
            <person name="Stams A.J."/>
            <person name="Sanchez-Andrea I."/>
        </authorList>
    </citation>
    <scope>NUCLEOTIDE SEQUENCE [LARGE SCALE GENOMIC DNA]</scope>
    <source>
        <strain evidence="2 3">TR1</strain>
    </source>
</reference>
<dbReference type="InterPro" id="IPR038186">
    <property type="entry name" value="CHAD_dom_sf"/>
</dbReference>
<dbReference type="PANTHER" id="PTHR39339:SF1">
    <property type="entry name" value="CHAD DOMAIN-CONTAINING PROTEIN"/>
    <property type="match status" value="1"/>
</dbReference>
<feature type="domain" description="CHAD" evidence="1">
    <location>
        <begin position="10"/>
        <end position="253"/>
    </location>
</feature>
<dbReference type="SMART" id="SM00880">
    <property type="entry name" value="CHAD"/>
    <property type="match status" value="1"/>
</dbReference>
<dbReference type="RefSeq" id="WP_143340268.1">
    <property type="nucleotide sequence ID" value="NZ_MDSU01000018.1"/>
</dbReference>
<dbReference type="PANTHER" id="PTHR39339">
    <property type="entry name" value="SLR1444 PROTEIN"/>
    <property type="match status" value="1"/>
</dbReference>
<keyword evidence="2" id="KW-0456">Lyase</keyword>
<accession>A0A1X4XXR0</accession>
<dbReference type="InterPro" id="IPR007899">
    <property type="entry name" value="CHAD_dom"/>
</dbReference>
<proteinExistence type="predicted"/>
<protein>
    <submittedName>
        <fullName evidence="2">Adenylate cyclase</fullName>
        <ecNumber evidence="2">4.6.1.1</ecNumber>
    </submittedName>
</protein>
<sequence>MLLYEELDKTILYQLSEIESNFKDLYSKKDAVHDLRVSIRRFFSYIVCLKKYLNIDPKILYSTRFFLKSSNKLRDTETLIEKINLLEPFEYDLKPLMEYLLNEHNQQKLNFQNMLNIYLPDFLLQTRNIIEQKTHHKEKYMNTTFKEALQKALYKQSKKIKKIEPQKNNLHKLRIEYKKYRYILEIFDKVYPESKALEAISKLKWLQDKLGYVQDLNTHISYLQSLKILSLSDTIDALIKTFKSILKQNRKNIILALSFFRFFQISWYHND</sequence>
<evidence type="ECO:0000313" key="3">
    <source>
        <dbReference type="Proteomes" id="UP000194141"/>
    </source>
</evidence>
<gene>
    <name evidence="2" type="ORF">DESAMIL20_1869</name>
</gene>
<name>A0A1X4XXR0_9BACT</name>
<dbReference type="STRING" id="1562698.DESAMIL20_1869"/>